<evidence type="ECO:0000313" key="1">
    <source>
        <dbReference type="EMBL" id="BAS21714.1"/>
    </source>
</evidence>
<reference evidence="1" key="1">
    <citation type="submission" date="2015-08" db="EMBL/GenBank/DDBJ databases">
        <title>Complete DNA Sequence of Pseudomonas syringae pv. actinidiae, the Causal Agent of Kiwifruit Canker Disease.</title>
        <authorList>
            <person name="Rikkerink E.H.A."/>
            <person name="Fineran P.C."/>
        </authorList>
    </citation>
    <scope>NUCLEOTIDE SEQUENCE</scope>
    <source>
        <strain evidence="1">KHM 243</strain>
        <plasmid evidence="1">pKHM-1</plasmid>
    </source>
</reference>
<dbReference type="AlphaFoldDB" id="A0A0K2S3N5"/>
<sequence length="100" mass="11815">METNKAINSTKKVLRLPVKAKYFFQIRNNEKPEEFRLNNVYWQKRLIGKTFDEVVITLGYPGREDTDRMIVRPWRGYSIKTISHEHFGNEPVSVFAIVVN</sequence>
<name>A0A0K2S3N5_CITFR</name>
<accession>A0A0K2S3N5</accession>
<organism evidence="1">
    <name type="scientific">Citrobacter freundii</name>
    <dbReference type="NCBI Taxonomy" id="546"/>
    <lineage>
        <taxon>Bacteria</taxon>
        <taxon>Pseudomonadati</taxon>
        <taxon>Pseudomonadota</taxon>
        <taxon>Gammaproteobacteria</taxon>
        <taxon>Enterobacterales</taxon>
        <taxon>Enterobacteriaceae</taxon>
        <taxon>Citrobacter</taxon>
        <taxon>Citrobacter freundii complex</taxon>
    </lineage>
</organism>
<geneLocation type="plasmid" evidence="1">
    <name>pKHM-1</name>
</geneLocation>
<protein>
    <submittedName>
        <fullName evidence="1">Phage protein</fullName>
    </submittedName>
</protein>
<keyword evidence="1" id="KW-0614">Plasmid</keyword>
<dbReference type="EMBL" id="AP014939">
    <property type="protein sequence ID" value="BAS21714.1"/>
    <property type="molecule type" value="Genomic_DNA"/>
</dbReference>
<dbReference type="RefSeq" id="WP_176453600.1">
    <property type="nucleotide sequence ID" value="NZ_AP014939.1"/>
</dbReference>
<proteinExistence type="predicted"/>